<keyword evidence="2" id="KW-0805">Transcription regulation</keyword>
<dbReference type="GO" id="GO:0006351">
    <property type="term" value="P:DNA-templated transcription"/>
    <property type="evidence" value="ECO:0007669"/>
    <property type="project" value="TreeGrafter"/>
</dbReference>
<keyword evidence="3 6" id="KW-0238">DNA-binding</keyword>
<dbReference type="Pfam" id="PF03466">
    <property type="entry name" value="LysR_substrate"/>
    <property type="match status" value="1"/>
</dbReference>
<dbReference type="InterPro" id="IPR036390">
    <property type="entry name" value="WH_DNA-bd_sf"/>
</dbReference>
<evidence type="ECO:0000313" key="6">
    <source>
        <dbReference type="EMBL" id="MBB6136266.1"/>
    </source>
</evidence>
<proteinExistence type="inferred from homology"/>
<dbReference type="PROSITE" id="PS50931">
    <property type="entry name" value="HTH_LYSR"/>
    <property type="match status" value="1"/>
</dbReference>
<dbReference type="InterPro" id="IPR036388">
    <property type="entry name" value="WH-like_DNA-bd_sf"/>
</dbReference>
<dbReference type="GO" id="GO:0043565">
    <property type="term" value="F:sequence-specific DNA binding"/>
    <property type="evidence" value="ECO:0007669"/>
    <property type="project" value="TreeGrafter"/>
</dbReference>
<evidence type="ECO:0000256" key="4">
    <source>
        <dbReference type="ARBA" id="ARBA00023163"/>
    </source>
</evidence>
<dbReference type="AlphaFoldDB" id="A0A7W9X4D7"/>
<feature type="domain" description="HTH lysR-type" evidence="5">
    <location>
        <begin position="5"/>
        <end position="62"/>
    </location>
</feature>
<dbReference type="RefSeq" id="WP_183557617.1">
    <property type="nucleotide sequence ID" value="NZ_JACHBX010000006.1"/>
</dbReference>
<dbReference type="Pfam" id="PF00126">
    <property type="entry name" value="HTH_1"/>
    <property type="match status" value="1"/>
</dbReference>
<keyword evidence="7" id="KW-1185">Reference proteome</keyword>
<evidence type="ECO:0000256" key="3">
    <source>
        <dbReference type="ARBA" id="ARBA00023125"/>
    </source>
</evidence>
<accession>A0A7W9X4D7</accession>
<dbReference type="PANTHER" id="PTHR30537">
    <property type="entry name" value="HTH-TYPE TRANSCRIPTIONAL REGULATOR"/>
    <property type="match status" value="1"/>
</dbReference>
<dbReference type="PANTHER" id="PTHR30537:SF72">
    <property type="entry name" value="LYSR FAMILY TRANSCRIPTIONAL REGULATOR"/>
    <property type="match status" value="1"/>
</dbReference>
<dbReference type="Proteomes" id="UP000540787">
    <property type="component" value="Unassembled WGS sequence"/>
</dbReference>
<dbReference type="FunFam" id="1.10.10.10:FF:000001">
    <property type="entry name" value="LysR family transcriptional regulator"/>
    <property type="match status" value="1"/>
</dbReference>
<dbReference type="EMBL" id="JACHBX010000006">
    <property type="protein sequence ID" value="MBB6136266.1"/>
    <property type="molecule type" value="Genomic_DNA"/>
</dbReference>
<comment type="similarity">
    <text evidence="1">Belongs to the LysR transcriptional regulatory family.</text>
</comment>
<protein>
    <submittedName>
        <fullName evidence="6">DNA-binding transcriptional LysR family regulator</fullName>
    </submittedName>
</protein>
<evidence type="ECO:0000259" key="5">
    <source>
        <dbReference type="PROSITE" id="PS50931"/>
    </source>
</evidence>
<gene>
    <name evidence="6" type="ORF">HD842_004444</name>
</gene>
<dbReference type="Gene3D" id="1.10.10.10">
    <property type="entry name" value="Winged helix-like DNA-binding domain superfamily/Winged helix DNA-binding domain"/>
    <property type="match status" value="1"/>
</dbReference>
<evidence type="ECO:0000256" key="1">
    <source>
        <dbReference type="ARBA" id="ARBA00009437"/>
    </source>
</evidence>
<dbReference type="Gene3D" id="3.40.190.290">
    <property type="match status" value="1"/>
</dbReference>
<dbReference type="InterPro" id="IPR000847">
    <property type="entry name" value="LysR_HTH_N"/>
</dbReference>
<sequence length="324" mass="34981">MTPAERLKGLETFVAVADAGSFTAAADRLNLTNSAVGKAIARLEGRLKRPLFDRTTRKLEMTDAGNVFYKVCVRVLDELEAAERLLAHDHIAPSGRLRVDMPATFGRMHAVRSLLAFAEQYPQVQPHVSFTDRFVDPVEDGLDVVVRIGGSDTWPAALCYQHLGDEELVFCASPAYVARHGAPATLEALLGHDAILYGRADGSTSPWLIKDGDLPLARQHVNGRIILGQAEAEVTAVEMGLGIAQLATWLVEQQLRDGSLVKILPELATSGLPLYLVWQRSRQHAPKVTALIAHFAQTLTIRPAAVDAADNTAGALAPQPVPPA</sequence>
<dbReference type="InterPro" id="IPR005119">
    <property type="entry name" value="LysR_subst-bd"/>
</dbReference>
<evidence type="ECO:0000313" key="7">
    <source>
        <dbReference type="Proteomes" id="UP000540787"/>
    </source>
</evidence>
<dbReference type="InterPro" id="IPR058163">
    <property type="entry name" value="LysR-type_TF_proteobact-type"/>
</dbReference>
<evidence type="ECO:0000256" key="2">
    <source>
        <dbReference type="ARBA" id="ARBA00023015"/>
    </source>
</evidence>
<keyword evidence="4" id="KW-0804">Transcription</keyword>
<dbReference type="SUPFAM" id="SSF53850">
    <property type="entry name" value="Periplasmic binding protein-like II"/>
    <property type="match status" value="1"/>
</dbReference>
<dbReference type="SUPFAM" id="SSF46785">
    <property type="entry name" value="Winged helix' DNA-binding domain"/>
    <property type="match status" value="1"/>
</dbReference>
<organism evidence="6 7">
    <name type="scientific">Massilia aurea</name>
    <dbReference type="NCBI Taxonomy" id="373040"/>
    <lineage>
        <taxon>Bacteria</taxon>
        <taxon>Pseudomonadati</taxon>
        <taxon>Pseudomonadota</taxon>
        <taxon>Betaproteobacteria</taxon>
        <taxon>Burkholderiales</taxon>
        <taxon>Oxalobacteraceae</taxon>
        <taxon>Telluria group</taxon>
        <taxon>Massilia</taxon>
    </lineage>
</organism>
<reference evidence="6 7" key="1">
    <citation type="submission" date="2020-08" db="EMBL/GenBank/DDBJ databases">
        <title>The Agave Microbiome: Exploring the role of microbial communities in plant adaptations to desert environments.</title>
        <authorList>
            <person name="Partida-Martinez L.P."/>
        </authorList>
    </citation>
    <scope>NUCLEOTIDE SEQUENCE [LARGE SCALE GENOMIC DNA]</scope>
    <source>
        <strain evidence="6 7">AT3.2</strain>
    </source>
</reference>
<name>A0A7W9X4D7_9BURK</name>
<dbReference type="GO" id="GO:0003700">
    <property type="term" value="F:DNA-binding transcription factor activity"/>
    <property type="evidence" value="ECO:0007669"/>
    <property type="project" value="InterPro"/>
</dbReference>
<comment type="caution">
    <text evidence="6">The sequence shown here is derived from an EMBL/GenBank/DDBJ whole genome shotgun (WGS) entry which is preliminary data.</text>
</comment>